<feature type="transmembrane region" description="Helical" evidence="1">
    <location>
        <begin position="307"/>
        <end position="327"/>
    </location>
</feature>
<proteinExistence type="predicted"/>
<evidence type="ECO:0000313" key="2">
    <source>
        <dbReference type="EMBL" id="CAB4943747.1"/>
    </source>
</evidence>
<feature type="transmembrane region" description="Helical" evidence="1">
    <location>
        <begin position="140"/>
        <end position="162"/>
    </location>
</feature>
<keyword evidence="1" id="KW-1133">Transmembrane helix</keyword>
<feature type="transmembrane region" description="Helical" evidence="1">
    <location>
        <begin position="98"/>
        <end position="128"/>
    </location>
</feature>
<feature type="transmembrane region" description="Helical" evidence="1">
    <location>
        <begin position="194"/>
        <end position="212"/>
    </location>
</feature>
<feature type="transmembrane region" description="Helical" evidence="1">
    <location>
        <begin position="238"/>
        <end position="259"/>
    </location>
</feature>
<feature type="transmembrane region" description="Helical" evidence="1">
    <location>
        <begin position="18"/>
        <end position="38"/>
    </location>
</feature>
<feature type="transmembrane region" description="Helical" evidence="1">
    <location>
        <begin position="280"/>
        <end position="301"/>
    </location>
</feature>
<reference evidence="2" key="1">
    <citation type="submission" date="2020-05" db="EMBL/GenBank/DDBJ databases">
        <authorList>
            <person name="Chiriac C."/>
            <person name="Salcher M."/>
            <person name="Ghai R."/>
            <person name="Kavagutti S V."/>
        </authorList>
    </citation>
    <scope>NUCLEOTIDE SEQUENCE</scope>
</reference>
<dbReference type="AlphaFoldDB" id="A0A6J7JLI4"/>
<evidence type="ECO:0000256" key="1">
    <source>
        <dbReference type="SAM" id="Phobius"/>
    </source>
</evidence>
<gene>
    <name evidence="2" type="ORF">UFOPK3789_00238</name>
</gene>
<sequence>MFDPIRTAFEAPELHIGALRGLIAAASTGILALIAVWLRSAVGRRWLRRLRIRASPSRLPGLVGPAFVVSSLMALDALQRSLPPMVKAGANIPAVPSGVFLGLALIWLGVALAGLTPAPLPAGMILALPGAWRLVAGQTFFGPSWVPWLVILGTAILGPLAAETDRDLGRLGLGPVMWLFTIGAVYSTVPDTELMLVLLGAAIPLALLGLPFRLARLGEGGSAAAVGLLLWVAVHEGWARPGSIVGSVGALALFATIPIGHRLRVWFRFELGWNRTRRGLAILAAQLILAMWASRIAGMAFGAGEVIVRLVPALAAGVFIGVALPLGRRRISRSARRQAAENSVS</sequence>
<name>A0A6J7JLI4_9ZZZZ</name>
<organism evidence="2">
    <name type="scientific">freshwater metagenome</name>
    <dbReference type="NCBI Taxonomy" id="449393"/>
    <lineage>
        <taxon>unclassified sequences</taxon>
        <taxon>metagenomes</taxon>
        <taxon>ecological metagenomes</taxon>
    </lineage>
</organism>
<keyword evidence="1" id="KW-0472">Membrane</keyword>
<accession>A0A6J7JLI4</accession>
<protein>
    <submittedName>
        <fullName evidence="2">Unannotated protein</fullName>
    </submittedName>
</protein>
<dbReference type="EMBL" id="CAFBNL010000007">
    <property type="protein sequence ID" value="CAB4943747.1"/>
    <property type="molecule type" value="Genomic_DNA"/>
</dbReference>
<feature type="transmembrane region" description="Helical" evidence="1">
    <location>
        <begin position="168"/>
        <end position="187"/>
    </location>
</feature>
<keyword evidence="1" id="KW-0812">Transmembrane</keyword>